<feature type="transmembrane region" description="Helical" evidence="10">
    <location>
        <begin position="436"/>
        <end position="455"/>
    </location>
</feature>
<dbReference type="InterPro" id="IPR038459">
    <property type="entry name" value="MT_TRM10-typ_sf"/>
</dbReference>
<evidence type="ECO:0000313" key="14">
    <source>
        <dbReference type="Proteomes" id="UP000310189"/>
    </source>
</evidence>
<evidence type="ECO:0000256" key="1">
    <source>
        <dbReference type="ARBA" id="ARBA00012797"/>
    </source>
</evidence>
<evidence type="ECO:0000256" key="5">
    <source>
        <dbReference type="ARBA" id="ARBA00022691"/>
    </source>
</evidence>
<keyword evidence="10" id="KW-0472">Membrane</keyword>
<feature type="compositionally biased region" description="Basic residues" evidence="9">
    <location>
        <begin position="590"/>
        <end position="599"/>
    </location>
</feature>
<dbReference type="Gene3D" id="1.10.287.110">
    <property type="entry name" value="DnaJ domain"/>
    <property type="match status" value="1"/>
</dbReference>
<feature type="region of interest" description="Disordered" evidence="9">
    <location>
        <begin position="255"/>
        <end position="290"/>
    </location>
</feature>
<evidence type="ECO:0000256" key="7">
    <source>
        <dbReference type="ARBA" id="ARBA00032166"/>
    </source>
</evidence>
<feature type="domain" description="SAM-dependent MTase TRM10-type" evidence="12">
    <location>
        <begin position="63"/>
        <end position="255"/>
    </location>
</feature>
<dbReference type="PANTHER" id="PTHR13563:SF13">
    <property type="entry name" value="TRNA METHYLTRANSFERASE 10 HOMOLOG A"/>
    <property type="match status" value="1"/>
</dbReference>
<dbReference type="SMART" id="SM00271">
    <property type="entry name" value="DnaJ"/>
    <property type="match status" value="1"/>
</dbReference>
<dbReference type="Proteomes" id="UP000310189">
    <property type="component" value="Unassembled WGS sequence"/>
</dbReference>
<evidence type="ECO:0000256" key="4">
    <source>
        <dbReference type="ARBA" id="ARBA00022679"/>
    </source>
</evidence>
<dbReference type="AlphaFoldDB" id="A0A4V4LTH7"/>
<keyword evidence="10" id="KW-1133">Transmembrane helix</keyword>
<dbReference type="GO" id="GO:0052905">
    <property type="term" value="F:tRNA (guanosine(9)-N1)-methyltransferase activity"/>
    <property type="evidence" value="ECO:0007669"/>
    <property type="project" value="UniProtKB-EC"/>
</dbReference>
<comment type="catalytic activity">
    <reaction evidence="8">
        <text>guanosine(9) in tRNA + S-adenosyl-L-methionine = N(1)-methylguanosine(9) in tRNA + S-adenosyl-L-homocysteine + H(+)</text>
        <dbReference type="Rhea" id="RHEA:43156"/>
        <dbReference type="Rhea" id="RHEA-COMP:10367"/>
        <dbReference type="Rhea" id="RHEA-COMP:10368"/>
        <dbReference type="ChEBI" id="CHEBI:15378"/>
        <dbReference type="ChEBI" id="CHEBI:57856"/>
        <dbReference type="ChEBI" id="CHEBI:59789"/>
        <dbReference type="ChEBI" id="CHEBI:73542"/>
        <dbReference type="ChEBI" id="CHEBI:74269"/>
        <dbReference type="EC" id="2.1.1.221"/>
    </reaction>
</comment>
<dbReference type="GO" id="GO:0000049">
    <property type="term" value="F:tRNA binding"/>
    <property type="evidence" value="ECO:0007669"/>
    <property type="project" value="TreeGrafter"/>
</dbReference>
<dbReference type="EMBL" id="SPNW01000047">
    <property type="protein sequence ID" value="TIA87813.1"/>
    <property type="molecule type" value="Genomic_DNA"/>
</dbReference>
<dbReference type="Pfam" id="PF00226">
    <property type="entry name" value="DnaJ"/>
    <property type="match status" value="1"/>
</dbReference>
<feature type="compositionally biased region" description="Basic and acidic residues" evidence="9">
    <location>
        <begin position="255"/>
        <end position="269"/>
    </location>
</feature>
<dbReference type="GO" id="GO:0005634">
    <property type="term" value="C:nucleus"/>
    <property type="evidence" value="ECO:0007669"/>
    <property type="project" value="TreeGrafter"/>
</dbReference>
<feature type="domain" description="J" evidence="11">
    <location>
        <begin position="351"/>
        <end position="416"/>
    </location>
</feature>
<keyword evidence="10" id="KW-0812">Transmembrane</keyword>
<evidence type="ECO:0000256" key="9">
    <source>
        <dbReference type="SAM" id="MobiDB-lite"/>
    </source>
</evidence>
<gene>
    <name evidence="13" type="ORF">E3P99_02948</name>
</gene>
<evidence type="ECO:0000256" key="8">
    <source>
        <dbReference type="ARBA" id="ARBA00048434"/>
    </source>
</evidence>
<feature type="compositionally biased region" description="Basic and acidic residues" evidence="9">
    <location>
        <begin position="576"/>
        <end position="589"/>
    </location>
</feature>
<reference evidence="13 14" key="1">
    <citation type="submission" date="2019-03" db="EMBL/GenBank/DDBJ databases">
        <title>Sequencing 23 genomes of Wallemia ichthyophaga.</title>
        <authorList>
            <person name="Gostincar C."/>
        </authorList>
    </citation>
    <scope>NUCLEOTIDE SEQUENCE [LARGE SCALE GENOMIC DNA]</scope>
    <source>
        <strain evidence="13 14">EXF-5753</strain>
    </source>
</reference>
<feature type="region of interest" description="Disordered" evidence="9">
    <location>
        <begin position="1"/>
        <end position="49"/>
    </location>
</feature>
<evidence type="ECO:0000256" key="6">
    <source>
        <dbReference type="ARBA" id="ARBA00031792"/>
    </source>
</evidence>
<evidence type="ECO:0000259" key="11">
    <source>
        <dbReference type="PROSITE" id="PS50076"/>
    </source>
</evidence>
<dbReference type="Gene3D" id="3.40.1280.30">
    <property type="match status" value="1"/>
</dbReference>
<keyword evidence="3" id="KW-0489">Methyltransferase</keyword>
<dbReference type="CDD" id="cd18089">
    <property type="entry name" value="SPOUT_Trm10-like"/>
    <property type="match status" value="1"/>
</dbReference>
<dbReference type="PRINTS" id="PR00625">
    <property type="entry name" value="JDOMAIN"/>
</dbReference>
<dbReference type="CDD" id="cd06257">
    <property type="entry name" value="DnaJ"/>
    <property type="match status" value="1"/>
</dbReference>
<dbReference type="PANTHER" id="PTHR13563">
    <property type="entry name" value="TRNA (GUANINE-9-) METHYLTRANSFERASE"/>
    <property type="match status" value="1"/>
</dbReference>
<dbReference type="InterPro" id="IPR028564">
    <property type="entry name" value="MT_TRM10-typ"/>
</dbReference>
<dbReference type="InterPro" id="IPR036869">
    <property type="entry name" value="J_dom_sf"/>
</dbReference>
<dbReference type="PROSITE" id="PS50076">
    <property type="entry name" value="DNAJ_2"/>
    <property type="match status" value="1"/>
</dbReference>
<feature type="compositionally biased region" description="Basic and acidic residues" evidence="9">
    <location>
        <begin position="23"/>
        <end position="38"/>
    </location>
</feature>
<dbReference type="InterPro" id="IPR007356">
    <property type="entry name" value="tRNA_m1G_MeTrfase_euk"/>
</dbReference>
<protein>
    <recommendedName>
        <fullName evidence="2">tRNA (guanine(9)-N1)-methyltransferase</fullName>
        <ecNumber evidence="1">2.1.1.221</ecNumber>
    </recommendedName>
    <alternativeName>
        <fullName evidence="7">tRNA methyltransferase 10</fullName>
    </alternativeName>
    <alternativeName>
        <fullName evidence="6">tRNA(m1G9)-methyltransferase</fullName>
    </alternativeName>
</protein>
<evidence type="ECO:0000256" key="3">
    <source>
        <dbReference type="ARBA" id="ARBA00022603"/>
    </source>
</evidence>
<name>A0A4V4LTH7_9BASI</name>
<dbReference type="SUPFAM" id="SSF46565">
    <property type="entry name" value="Chaperone J-domain"/>
    <property type="match status" value="1"/>
</dbReference>
<dbReference type="EC" id="2.1.1.221" evidence="1"/>
<dbReference type="FunFam" id="3.40.1280.30:FF:000001">
    <property type="entry name" value="tRNA methyltransferase 10 homolog A"/>
    <property type="match status" value="1"/>
</dbReference>
<keyword evidence="14" id="KW-1185">Reference proteome</keyword>
<evidence type="ECO:0000313" key="13">
    <source>
        <dbReference type="EMBL" id="TIA87813.1"/>
    </source>
</evidence>
<dbReference type="OrthoDB" id="413400at2759"/>
<evidence type="ECO:0000256" key="10">
    <source>
        <dbReference type="SAM" id="Phobius"/>
    </source>
</evidence>
<dbReference type="InterPro" id="IPR001623">
    <property type="entry name" value="DnaJ_domain"/>
</dbReference>
<organism evidence="13 14">
    <name type="scientific">Wallemia hederae</name>
    <dbReference type="NCBI Taxonomy" id="1540922"/>
    <lineage>
        <taxon>Eukaryota</taxon>
        <taxon>Fungi</taxon>
        <taxon>Dikarya</taxon>
        <taxon>Basidiomycota</taxon>
        <taxon>Wallemiomycotina</taxon>
        <taxon>Wallemiomycetes</taxon>
        <taxon>Wallemiales</taxon>
        <taxon>Wallemiaceae</taxon>
        <taxon>Wallemia</taxon>
    </lineage>
</organism>
<evidence type="ECO:0000256" key="2">
    <source>
        <dbReference type="ARBA" id="ARBA00020451"/>
    </source>
</evidence>
<dbReference type="PROSITE" id="PS51675">
    <property type="entry name" value="SAM_MT_TRM10"/>
    <property type="match status" value="1"/>
</dbReference>
<keyword evidence="4" id="KW-0808">Transferase</keyword>
<comment type="caution">
    <text evidence="13">The sequence shown here is derived from an EMBL/GenBank/DDBJ whole genome shotgun (WGS) entry which is preliminary data.</text>
</comment>
<feature type="region of interest" description="Disordered" evidence="9">
    <location>
        <begin position="559"/>
        <end position="599"/>
    </location>
</feature>
<evidence type="ECO:0000259" key="12">
    <source>
        <dbReference type="PROSITE" id="PS51675"/>
    </source>
</evidence>
<accession>A0A4V4LTH7</accession>
<sequence length="599" mass="67740">MTDQVEQPELSKSQRKKQAKQQRILEQKPLRRAHDRERKKQRIAKAREENDVDYLQQLKRKQAGRRPPKKGLVTHSNVSVVLDCAFDELQVEREVISLSNQVTSCYSYNKHALSPTHLAVTSYNGRLKDRLDNLKKGWDEEKISFTDQPVEEVLNVEDCVYLTADTDNVLTDLDTDKHYIVGAMVDHNRLKNITVDKAKRLGMGVAALPISKYIRLSSRRVLTVNQVYEILIQFIKHKDWEKAFFSVIPRRKLDTAGKEGGDKEENDKNADEEDTLDTHDAQDSQDSEDAVEEIVGESSHLTLNRNDEVELGDCARGDTGLCSSLGQAVQEDYEIFDIVAELERGEGKGTTFYSFLNVSPSASTAEITKAYRATMLANHPDKNPGNKVIADRHARLTTIGSILRNKGLRKRYDFWLKRGVPYWKGGAYLFSRFRPGLGTVLIFLTLLSAALQALVHHMNAKRDTARIARVRTLALASGKRRCRVPLRDDGDIFIDCVVEDDEVFILERDNSMELLTDEFIQRPSITRVWPVAAASKLLSPVLALFDKSGEAVQEATEPVLGEVDDQVDPAAQTNEARAERVLKASEKLRNTRKRKGSKK</sequence>
<keyword evidence="5" id="KW-0949">S-adenosyl-L-methionine</keyword>
<dbReference type="GO" id="GO:0002939">
    <property type="term" value="P:tRNA N1-guanine methylation"/>
    <property type="evidence" value="ECO:0007669"/>
    <property type="project" value="TreeGrafter"/>
</dbReference>
<proteinExistence type="predicted"/>